<accession>A0AC58UCA7</accession>
<keyword evidence="1" id="KW-1185">Reference proteome</keyword>
<evidence type="ECO:0000313" key="1">
    <source>
        <dbReference type="Proteomes" id="UP000790787"/>
    </source>
</evidence>
<name>A0AC58UCA7_TOBAC</name>
<reference evidence="1" key="1">
    <citation type="journal article" date="2014" name="Nat. Commun.">
        <title>The tobacco genome sequence and its comparison with those of tomato and potato.</title>
        <authorList>
            <person name="Sierro N."/>
            <person name="Battey J.N."/>
            <person name="Ouadi S."/>
            <person name="Bakaher N."/>
            <person name="Bovet L."/>
            <person name="Willig A."/>
            <person name="Goepfert S."/>
            <person name="Peitsch M.C."/>
            <person name="Ivanov N.V."/>
        </authorList>
    </citation>
    <scope>NUCLEOTIDE SEQUENCE [LARGE SCALE GENOMIC DNA]</scope>
</reference>
<sequence length="129" mass="14875">MDSTNKVIIQNLKKKLEDANGKLLDELPSVLWAYRTTSKSSTGEIPFLLVYGSEALIPVAVGEPTLRFSRANEEANNEALLVKLDLLKEHRDLAYVRMVVQKQMMETYYNRRANLQYFQVRDLVLRKVT</sequence>
<protein>
    <submittedName>
        <fullName evidence="2">Uncharacterized protein LOC142180103</fullName>
    </submittedName>
</protein>
<reference evidence="2" key="2">
    <citation type="submission" date="2025-08" db="UniProtKB">
        <authorList>
            <consortium name="RefSeq"/>
        </authorList>
    </citation>
    <scope>IDENTIFICATION</scope>
    <source>
        <tissue evidence="2">Leaf</tissue>
    </source>
</reference>
<dbReference type="Proteomes" id="UP000790787">
    <property type="component" value="Chromosome 4"/>
</dbReference>
<evidence type="ECO:0000313" key="2">
    <source>
        <dbReference type="RefSeq" id="XP_075107131.1"/>
    </source>
</evidence>
<dbReference type="RefSeq" id="XP_075107131.1">
    <property type="nucleotide sequence ID" value="XM_075251030.1"/>
</dbReference>
<organism evidence="1 2">
    <name type="scientific">Nicotiana tabacum</name>
    <name type="common">Common tobacco</name>
    <dbReference type="NCBI Taxonomy" id="4097"/>
    <lineage>
        <taxon>Eukaryota</taxon>
        <taxon>Viridiplantae</taxon>
        <taxon>Streptophyta</taxon>
        <taxon>Embryophyta</taxon>
        <taxon>Tracheophyta</taxon>
        <taxon>Spermatophyta</taxon>
        <taxon>Magnoliopsida</taxon>
        <taxon>eudicotyledons</taxon>
        <taxon>Gunneridae</taxon>
        <taxon>Pentapetalae</taxon>
        <taxon>asterids</taxon>
        <taxon>lamiids</taxon>
        <taxon>Solanales</taxon>
        <taxon>Solanaceae</taxon>
        <taxon>Nicotianoideae</taxon>
        <taxon>Nicotianeae</taxon>
        <taxon>Nicotiana</taxon>
    </lineage>
</organism>
<gene>
    <name evidence="2" type="primary">LOC142180103</name>
</gene>
<proteinExistence type="predicted"/>